<feature type="compositionally biased region" description="Polar residues" evidence="1">
    <location>
        <begin position="386"/>
        <end position="396"/>
    </location>
</feature>
<dbReference type="EMBL" id="JAUEPR010000014">
    <property type="protein sequence ID" value="KAK0478561.1"/>
    <property type="molecule type" value="Genomic_DNA"/>
</dbReference>
<accession>A0AA39P6N4</accession>
<proteinExistence type="predicted"/>
<evidence type="ECO:0000313" key="2">
    <source>
        <dbReference type="EMBL" id="KAK0478561.1"/>
    </source>
</evidence>
<gene>
    <name evidence="2" type="ORF">IW261DRAFT_1420614</name>
</gene>
<reference evidence="2" key="1">
    <citation type="submission" date="2023-06" db="EMBL/GenBank/DDBJ databases">
        <authorList>
            <consortium name="Lawrence Berkeley National Laboratory"/>
            <person name="Ahrendt S."/>
            <person name="Sahu N."/>
            <person name="Indic B."/>
            <person name="Wong-Bajracharya J."/>
            <person name="Merenyi Z."/>
            <person name="Ke H.-M."/>
            <person name="Monk M."/>
            <person name="Kocsube S."/>
            <person name="Drula E."/>
            <person name="Lipzen A."/>
            <person name="Balint B."/>
            <person name="Henrissat B."/>
            <person name="Andreopoulos B."/>
            <person name="Martin F.M."/>
            <person name="Harder C.B."/>
            <person name="Rigling D."/>
            <person name="Ford K.L."/>
            <person name="Foster G.D."/>
            <person name="Pangilinan J."/>
            <person name="Papanicolaou A."/>
            <person name="Barry K."/>
            <person name="LaButti K."/>
            <person name="Viragh M."/>
            <person name="Koriabine M."/>
            <person name="Yan M."/>
            <person name="Riley R."/>
            <person name="Champramary S."/>
            <person name="Plett K.L."/>
            <person name="Tsai I.J."/>
            <person name="Slot J."/>
            <person name="Sipos G."/>
            <person name="Plett J."/>
            <person name="Nagy L.G."/>
            <person name="Grigoriev I.V."/>
        </authorList>
    </citation>
    <scope>NUCLEOTIDE SEQUENCE</scope>
    <source>
        <strain evidence="2">ICMP 16352</strain>
    </source>
</reference>
<evidence type="ECO:0000313" key="3">
    <source>
        <dbReference type="Proteomes" id="UP001175227"/>
    </source>
</evidence>
<name>A0AA39P6N4_9AGAR</name>
<sequence length="576" mass="62561">MSQYTPVSRGIDWSAWRCPEHTRTHIAFIAGGFACSSVFQKSLAHGKYYAGLESLSWLQGMPPQSSWTSAHVDKWVHDAKGFWEHCKAQVDTAEILAKDFQGVEYEFLQLLLEFPDEKVVSSCLEYNELVNRAQQYSLKVFPLPLPENLVPVPPSRSPFLLLRKPSYNPAAGPQPPKLTLLGPHLPVATPEPSFSLDPTSPLHLAANITISPPSFSPFTDSIVTCRSNPLRVITPSVPVLPDPVPASAGSISSSYWNCTPLFFPGTDDEDEPPTLGAIDKGKGKEIISGTDKDKYEVSGPTSELMAMDIGNEDDGSPPPTNIAWRYHSLIFAGPNPTSVSEVRIGRDIHLADPNSTLFKLLGAPEPKKSKKSPQKKSKFDNPPPVLNNSAAEGTTSKAKEVVMAPKGGINRPRGPSRIRPPLASMGVQGGGFGEEVPAGLQPIVGGFKTIGVLVVSKDFRDFVEVDKALWNKKVAPFVGEQCILVFFESLDAFESSMDTLTQHANALEDIITNYLAGIDTMTHLQGVRAQIGHLHESLNSNTQVEEVPDDDDAGFGVGEVAEGEPGPSRKQKRSRK</sequence>
<organism evidence="2 3">
    <name type="scientific">Armillaria novae-zelandiae</name>
    <dbReference type="NCBI Taxonomy" id="153914"/>
    <lineage>
        <taxon>Eukaryota</taxon>
        <taxon>Fungi</taxon>
        <taxon>Dikarya</taxon>
        <taxon>Basidiomycota</taxon>
        <taxon>Agaricomycotina</taxon>
        <taxon>Agaricomycetes</taxon>
        <taxon>Agaricomycetidae</taxon>
        <taxon>Agaricales</taxon>
        <taxon>Marasmiineae</taxon>
        <taxon>Physalacriaceae</taxon>
        <taxon>Armillaria</taxon>
    </lineage>
</organism>
<dbReference type="Proteomes" id="UP001175227">
    <property type="component" value="Unassembled WGS sequence"/>
</dbReference>
<feature type="region of interest" description="Disordered" evidence="1">
    <location>
        <begin position="544"/>
        <end position="576"/>
    </location>
</feature>
<dbReference type="AlphaFoldDB" id="A0AA39P6N4"/>
<evidence type="ECO:0000256" key="1">
    <source>
        <dbReference type="SAM" id="MobiDB-lite"/>
    </source>
</evidence>
<comment type="caution">
    <text evidence="2">The sequence shown here is derived from an EMBL/GenBank/DDBJ whole genome shotgun (WGS) entry which is preliminary data.</text>
</comment>
<protein>
    <submittedName>
        <fullName evidence="2">Uncharacterized protein</fullName>
    </submittedName>
</protein>
<keyword evidence="3" id="KW-1185">Reference proteome</keyword>
<feature type="region of interest" description="Disordered" evidence="1">
    <location>
        <begin position="266"/>
        <end position="285"/>
    </location>
</feature>
<feature type="region of interest" description="Disordered" evidence="1">
    <location>
        <begin position="359"/>
        <end position="399"/>
    </location>
</feature>